<accession>A0A1E7ESZ8</accession>
<keyword evidence="2" id="KW-0472">Membrane</keyword>
<dbReference type="InParanoid" id="A0A1E7ESZ8"/>
<gene>
    <name evidence="3" type="ORF">FRACYDRAFT_212519</name>
</gene>
<dbReference type="PANTHER" id="PTHR33802">
    <property type="entry name" value="SI:CH211-161H7.5-RELATED"/>
    <property type="match status" value="1"/>
</dbReference>
<keyword evidence="2" id="KW-1133">Transmembrane helix</keyword>
<proteinExistence type="predicted"/>
<feature type="transmembrane region" description="Helical" evidence="2">
    <location>
        <begin position="186"/>
        <end position="204"/>
    </location>
</feature>
<dbReference type="AlphaFoldDB" id="A0A1E7ESZ8"/>
<feature type="transmembrane region" description="Helical" evidence="2">
    <location>
        <begin position="60"/>
        <end position="83"/>
    </location>
</feature>
<dbReference type="Proteomes" id="UP000095751">
    <property type="component" value="Unassembled WGS sequence"/>
</dbReference>
<feature type="compositionally biased region" description="Basic and acidic residues" evidence="1">
    <location>
        <begin position="281"/>
        <end position="297"/>
    </location>
</feature>
<feature type="transmembrane region" description="Helical" evidence="2">
    <location>
        <begin position="20"/>
        <end position="40"/>
    </location>
</feature>
<feature type="region of interest" description="Disordered" evidence="1">
    <location>
        <begin position="281"/>
        <end position="308"/>
    </location>
</feature>
<feature type="transmembrane region" description="Helical" evidence="2">
    <location>
        <begin position="211"/>
        <end position="230"/>
    </location>
</feature>
<sequence>MDTTNASTSTSTSLNKFNWLNLLAYAVNVFVTFGIGIFGITGQPSNSELSAKYQTIVTPFGLSFSIWGVVFIWQAIWIVWQFLPSQRNSEGVFKAWYYYPIMTVFQAGWTISFSYEIMWLALICMYCILITLVCASMSLQRYSKNWKGYLLWQGPFSIQTGWIMAAAAVNTNVCAVSYNANATTQLIVASLSLVVLLTTAFTWLCSYPVDFAIPIVIVWALIGVWLGLGGQPKQTNLDEFTTRQIIGVEYGVLAGFCLVSFGIIVKVLYVLLEQRPEALKNKNTQEEEEEHEQRGTSELELVSESESC</sequence>
<evidence type="ECO:0000313" key="4">
    <source>
        <dbReference type="Proteomes" id="UP000095751"/>
    </source>
</evidence>
<evidence type="ECO:0000256" key="1">
    <source>
        <dbReference type="SAM" id="MobiDB-lite"/>
    </source>
</evidence>
<evidence type="ECO:0000256" key="2">
    <source>
        <dbReference type="SAM" id="Phobius"/>
    </source>
</evidence>
<organism evidence="3 4">
    <name type="scientific">Fragilariopsis cylindrus CCMP1102</name>
    <dbReference type="NCBI Taxonomy" id="635003"/>
    <lineage>
        <taxon>Eukaryota</taxon>
        <taxon>Sar</taxon>
        <taxon>Stramenopiles</taxon>
        <taxon>Ochrophyta</taxon>
        <taxon>Bacillariophyta</taxon>
        <taxon>Bacillariophyceae</taxon>
        <taxon>Bacillariophycidae</taxon>
        <taxon>Bacillariales</taxon>
        <taxon>Bacillariaceae</taxon>
        <taxon>Fragilariopsis</taxon>
    </lineage>
</organism>
<dbReference type="OrthoDB" id="5586934at2759"/>
<dbReference type="EMBL" id="KV784377">
    <property type="protein sequence ID" value="OEU09138.1"/>
    <property type="molecule type" value="Genomic_DNA"/>
</dbReference>
<protein>
    <submittedName>
        <fullName evidence="3">Uncharacterized protein</fullName>
    </submittedName>
</protein>
<reference evidence="3 4" key="1">
    <citation type="submission" date="2016-09" db="EMBL/GenBank/DDBJ databases">
        <title>Extensive genetic diversity and differential bi-allelic expression allows diatom success in the polar Southern Ocean.</title>
        <authorList>
            <consortium name="DOE Joint Genome Institute"/>
            <person name="Mock T."/>
            <person name="Otillar R.P."/>
            <person name="Strauss J."/>
            <person name="Dupont C."/>
            <person name="Frickenhaus S."/>
            <person name="Maumus F."/>
            <person name="Mcmullan M."/>
            <person name="Sanges R."/>
            <person name="Schmutz J."/>
            <person name="Toseland A."/>
            <person name="Valas R."/>
            <person name="Veluchamy A."/>
            <person name="Ward B.J."/>
            <person name="Allen A."/>
            <person name="Barry K."/>
            <person name="Falciatore A."/>
            <person name="Ferrante M."/>
            <person name="Fortunato A.E."/>
            <person name="Gloeckner G."/>
            <person name="Gruber A."/>
            <person name="Hipkin R."/>
            <person name="Janech M."/>
            <person name="Kroth P."/>
            <person name="Leese F."/>
            <person name="Lindquist E."/>
            <person name="Lyon B.R."/>
            <person name="Martin J."/>
            <person name="Mayer C."/>
            <person name="Parker M."/>
            <person name="Quesneville H."/>
            <person name="Raymond J."/>
            <person name="Uhlig C."/>
            <person name="Valentin K.U."/>
            <person name="Worden A.Z."/>
            <person name="Armbrust E.V."/>
            <person name="Bowler C."/>
            <person name="Green B."/>
            <person name="Moulton V."/>
            <person name="Van Oosterhout C."/>
            <person name="Grigoriev I."/>
        </authorList>
    </citation>
    <scope>NUCLEOTIDE SEQUENCE [LARGE SCALE GENOMIC DNA]</scope>
    <source>
        <strain evidence="3 4">CCMP1102</strain>
    </source>
</reference>
<name>A0A1E7ESZ8_9STRA</name>
<dbReference type="KEGG" id="fcy:FRACYDRAFT_212519"/>
<feature type="transmembrane region" description="Helical" evidence="2">
    <location>
        <begin position="250"/>
        <end position="272"/>
    </location>
</feature>
<dbReference type="PANTHER" id="PTHR33802:SF1">
    <property type="entry name" value="XK-RELATED PROTEIN"/>
    <property type="match status" value="1"/>
</dbReference>
<keyword evidence="2" id="KW-0812">Transmembrane</keyword>
<feature type="transmembrane region" description="Helical" evidence="2">
    <location>
        <begin position="117"/>
        <end position="139"/>
    </location>
</feature>
<keyword evidence="4" id="KW-1185">Reference proteome</keyword>
<evidence type="ECO:0000313" key="3">
    <source>
        <dbReference type="EMBL" id="OEU09138.1"/>
    </source>
</evidence>
<feature type="transmembrane region" description="Helical" evidence="2">
    <location>
        <begin position="95"/>
        <end position="111"/>
    </location>
</feature>